<dbReference type="FunFam" id="3.40.140.10:FF:000002">
    <property type="entry name" value="Pre-mRNA-processing-splicing factor 8"/>
    <property type="match status" value="1"/>
</dbReference>
<dbReference type="Pfam" id="PF12134">
    <property type="entry name" value="PRP8_domainIV"/>
    <property type="match status" value="1"/>
</dbReference>
<evidence type="ECO:0000256" key="5">
    <source>
        <dbReference type="ARBA" id="ARBA00023187"/>
    </source>
</evidence>
<dbReference type="InterPro" id="IPR036869">
    <property type="entry name" value="J_dom_sf"/>
</dbReference>
<dbReference type="Gene3D" id="1.20.80.40">
    <property type="match status" value="1"/>
</dbReference>
<dbReference type="InterPro" id="IPR027652">
    <property type="entry name" value="PRP8"/>
</dbReference>
<evidence type="ECO:0000259" key="13">
    <source>
        <dbReference type="PROSITE" id="PS50076"/>
    </source>
</evidence>
<evidence type="ECO:0000256" key="8">
    <source>
        <dbReference type="ARBA" id="ARBA00055739"/>
    </source>
</evidence>
<dbReference type="SMART" id="SM00232">
    <property type="entry name" value="JAB_MPN"/>
    <property type="match status" value="1"/>
</dbReference>
<dbReference type="GO" id="GO:0017070">
    <property type="term" value="F:U6 snRNA binding"/>
    <property type="evidence" value="ECO:0007669"/>
    <property type="project" value="InterPro"/>
</dbReference>
<dbReference type="OrthoDB" id="1931567at2759"/>
<dbReference type="InterPro" id="IPR019581">
    <property type="entry name" value="Prp8_U5-snRNA-bd"/>
</dbReference>
<dbReference type="Pfam" id="PF10596">
    <property type="entry name" value="U6-snRNA_bdg"/>
    <property type="match status" value="1"/>
</dbReference>
<dbReference type="FunFam" id="3.30.420.230:FF:000003">
    <property type="entry name" value="Pre-mRNA-processing-splicing factor 8"/>
    <property type="match status" value="1"/>
</dbReference>
<dbReference type="SUPFAM" id="SSF46565">
    <property type="entry name" value="Chaperone J-domain"/>
    <property type="match status" value="1"/>
</dbReference>
<dbReference type="Gene3D" id="3.90.1570.40">
    <property type="match status" value="1"/>
</dbReference>
<dbReference type="InterPro" id="IPR012337">
    <property type="entry name" value="RNaseH-like_sf"/>
</dbReference>
<keyword evidence="5" id="KW-0508">mRNA splicing</keyword>
<dbReference type="InterPro" id="IPR019580">
    <property type="entry name" value="Prp8_U6-snRNA-bd"/>
</dbReference>
<dbReference type="InterPro" id="IPR043173">
    <property type="entry name" value="Prp8_domainIV_fingers"/>
</dbReference>
<dbReference type="InterPro" id="IPR043172">
    <property type="entry name" value="Prp8_domainIV_palm"/>
</dbReference>
<evidence type="ECO:0000256" key="4">
    <source>
        <dbReference type="ARBA" id="ARBA00022884"/>
    </source>
</evidence>
<feature type="region of interest" description="Disordered" evidence="12">
    <location>
        <begin position="2441"/>
        <end position="2481"/>
    </location>
</feature>
<dbReference type="CDD" id="cd06257">
    <property type="entry name" value="DnaJ"/>
    <property type="match status" value="1"/>
</dbReference>
<dbReference type="PROSITE" id="PS50249">
    <property type="entry name" value="MPN"/>
    <property type="match status" value="1"/>
</dbReference>
<evidence type="ECO:0000256" key="2">
    <source>
        <dbReference type="ARBA" id="ARBA00022664"/>
    </source>
</evidence>
<dbReference type="Gene3D" id="1.10.287.110">
    <property type="entry name" value="DnaJ domain"/>
    <property type="match status" value="1"/>
</dbReference>
<dbReference type="InterPro" id="IPR018253">
    <property type="entry name" value="DnaJ_domain_CS"/>
</dbReference>
<dbReference type="Pfam" id="PF00226">
    <property type="entry name" value="DnaJ"/>
    <property type="match status" value="1"/>
</dbReference>
<dbReference type="PANTHER" id="PTHR11140:SF0">
    <property type="entry name" value="PRE-MRNA-PROCESSING-SPLICING FACTOR 8"/>
    <property type="match status" value="1"/>
</dbReference>
<comment type="function">
    <text evidence="8">Plays a role in pre-mRNA splicing as core component of precatalytic, catalytic and postcatalytic spliceosomal complexes, both of the predominant U2-type spliceosome and the minor U12-type spliceosome. Functions as a scaffold that mediates the ordered assembly of spliceosomal proteins and snRNAs. Required for the assembly of the U4/U6-U5 tri-snRNP complex, a building block of the spliceosome. Functions as a scaffold that positions spliceosomal U2, U5 and U6 snRNAs at splice sites on pre-mRNA substrates, so that splicing can occur. Interacts with both the 5' and the 3' splice site.</text>
</comment>
<dbReference type="Pfam" id="PF08082">
    <property type="entry name" value="PRO8NT"/>
    <property type="match status" value="1"/>
</dbReference>
<organism evidence="15 16">
    <name type="scientific">Amphibalanus amphitrite</name>
    <name type="common">Striped barnacle</name>
    <name type="synonym">Balanus amphitrite</name>
    <dbReference type="NCBI Taxonomy" id="1232801"/>
    <lineage>
        <taxon>Eukaryota</taxon>
        <taxon>Metazoa</taxon>
        <taxon>Ecdysozoa</taxon>
        <taxon>Arthropoda</taxon>
        <taxon>Crustacea</taxon>
        <taxon>Multicrustacea</taxon>
        <taxon>Cirripedia</taxon>
        <taxon>Thoracica</taxon>
        <taxon>Thoracicalcarea</taxon>
        <taxon>Balanomorpha</taxon>
        <taxon>Balanoidea</taxon>
        <taxon>Balanidae</taxon>
        <taxon>Amphibalaninae</taxon>
        <taxon>Amphibalanus</taxon>
    </lineage>
</organism>
<dbReference type="GO" id="GO:0008237">
    <property type="term" value="F:metallopeptidase activity"/>
    <property type="evidence" value="ECO:0007669"/>
    <property type="project" value="InterPro"/>
</dbReference>
<dbReference type="GO" id="GO:0030620">
    <property type="term" value="F:U2 snRNA binding"/>
    <property type="evidence" value="ECO:0007669"/>
    <property type="project" value="TreeGrafter"/>
</dbReference>
<feature type="compositionally biased region" description="Basic residues" evidence="12">
    <location>
        <begin position="2446"/>
        <end position="2459"/>
    </location>
</feature>
<dbReference type="GO" id="GO:0000244">
    <property type="term" value="P:spliceosomal tri-snRNP complex assembly"/>
    <property type="evidence" value="ECO:0007669"/>
    <property type="project" value="TreeGrafter"/>
</dbReference>
<dbReference type="Gene3D" id="3.40.140.10">
    <property type="entry name" value="Cytidine Deaminase, domain 2"/>
    <property type="match status" value="1"/>
</dbReference>
<dbReference type="InterPro" id="IPR012591">
    <property type="entry name" value="PRO8NT"/>
</dbReference>
<protein>
    <recommendedName>
        <fullName evidence="9">Pre-mRNA-processing-splicing factor 8</fullName>
    </recommendedName>
    <alternativeName>
        <fullName evidence="10">Splicing factor Prp8</fullName>
    </alternativeName>
</protein>
<dbReference type="InterPro" id="IPR000555">
    <property type="entry name" value="JAMM/MPN+_dom"/>
</dbReference>
<feature type="domain" description="J" evidence="13">
    <location>
        <begin position="2377"/>
        <end position="2445"/>
    </location>
</feature>
<dbReference type="SUPFAM" id="SSF53098">
    <property type="entry name" value="Ribonuclease H-like"/>
    <property type="match status" value="2"/>
</dbReference>
<dbReference type="InterPro" id="IPR012592">
    <property type="entry name" value="PROCN"/>
</dbReference>
<comment type="caution">
    <text evidence="15">The sequence shown here is derived from an EMBL/GenBank/DDBJ whole genome shotgun (WGS) entry which is preliminary data.</text>
</comment>
<dbReference type="Pfam" id="PF10597">
    <property type="entry name" value="U5_2-snRNA_bdg"/>
    <property type="match status" value="1"/>
</dbReference>
<dbReference type="PANTHER" id="PTHR11140">
    <property type="entry name" value="PRE-MRNA SPLICING FACTOR PRP8"/>
    <property type="match status" value="1"/>
</dbReference>
<dbReference type="FunFam" id="3.30.43.40:FF:000001">
    <property type="entry name" value="Pre-mRNA-processing-splicing factor 8"/>
    <property type="match status" value="1"/>
</dbReference>
<name>A0A6A4WQT5_AMPAM</name>
<dbReference type="SMART" id="SM00271">
    <property type="entry name" value="DnaJ"/>
    <property type="match status" value="1"/>
</dbReference>
<dbReference type="InterPro" id="IPR042516">
    <property type="entry name" value="Prp8_U5-snRNA-bd_sf"/>
</dbReference>
<evidence type="ECO:0000256" key="6">
    <source>
        <dbReference type="ARBA" id="ARBA00023242"/>
    </source>
</evidence>
<evidence type="ECO:0000256" key="9">
    <source>
        <dbReference type="ARBA" id="ARBA00071757"/>
    </source>
</evidence>
<dbReference type="InterPro" id="IPR037518">
    <property type="entry name" value="MPN"/>
</dbReference>
<comment type="subcellular location">
    <subcellularLocation>
        <location evidence="1">Nucleus</location>
    </subcellularLocation>
</comment>
<dbReference type="PROSITE" id="PS50076">
    <property type="entry name" value="DNAJ_2"/>
    <property type="match status" value="1"/>
</dbReference>
<dbReference type="Gene3D" id="3.30.43.40">
    <property type="entry name" value="Pre-mRNA-processing-splicing factor 8, U5-snRNA-binding domain"/>
    <property type="match status" value="1"/>
</dbReference>
<sequence length="2563" mass="298441">MLILEHSSVAMALPPYLIPGNPWAAVLAQQQAQLAQHQHHAAQQQAQLAQQQAQAQRQAQLDKITEEKLQEKARKWQQLQSKRYAEKRKFGFVDAQKEEMPPEHLRKIIRDHGDMSSRKYRHDKRVYLGALKYMPHAILKLLENMPMPWEQIRDCRVLYHITGAITFVDEIPWVIEPVYIAQWGTMWIMMRREKRDRRHFKRMRFPPFDDEEPPLDYAENVLDVEPLEAIQIELSEEEDSAVSQWFYDGKPLVDTKHVNGSTYRRWQLSLPQMATLYRLANQLLTDLVDDNYFYLFDLKSFFTAKALNMAIPGGPKFEPLIKDTNLGDEDWNEFNDINKIIIRQPIRTEYRIAFPYLYNNMPQFVHLSWYHTPNVVFIKTEDPDLPAFYFDPLVNPISHRHAVKHEEDLPEGLRLRHEEDLPEDEEEFELPDYVQPFLQDSPLYSDNTANGIALLWAPRPFCLRSGRTRRALDVPIVKSWYREHCPAGQPVKVRVSYQKLLKYYVLNALKHKPPKPQKKRYLFRSFKATKFFQLTSLDWVEAGLQVCRQGYNMLNLLIHRKNLNYLHLDYNFNLKPVKTLTTKERKKSRFGNAFHLCREILRLTKLIVDAHVQYRLNNVDAFQLADGLQYIFAHVGQLTGMYRYKYKLMKQIRMCKDLKHLIYYRFNTGPVGKGPGCGVWAPGWRVWLFFLRGITPLLERWLGNLLSRQFEGRHSKGVAKTVTKQRVESHFDLELRASVMHDILDMMPEGIKQNKARTILQHLSEAWRCWKANIPWKVPGLPTPVENMILRYVKMKADWWTNTAHYNRERIRRGATVDKTVCKKNLGRLTRLYLKAEQERQHNYLKDGPYISPEEAVAIYTTTVHWLESRRFAPIPFPPLSYKHDTKLLILALERLKEAYSVKSRLNQSQREELGLIEQAYDNPHEALSRIKRHLLTQRAFKEIGIEFMDLYSHLVPAVVYICPTPPHLQIGIEFMDLYSHLVPVYHDVEPLEKITDAYLDQYLWYEADKRRLFPPWIKPADTEPPPLLVYKWCQGVNNLQDVWDTAEGECNVMLESKFNKLYEKIDLTLLNRLLRLIVDHNIADYMTAKNNVLINYKDMNHTNSYGIIRGLQFASFIVQYYGLVLDLLVLGLQRASEMAGPPQLPNDFLSYQDTVTEVAHPIRLYCRYVDRIHIFFRFTAEEARDLIQRYLTEHPDPNNENIVGYNNKKCWPRDSRMRLMKHDVNLGRAVFWDIKSRLPRSVTTIHWEDSFVSVYSKDNPNQLFNMAGFECRILPKCRTTNEELKHRDGVWNLQHELTKERTAQCFLRVDDESMQRFHNRVRQILMASGSTTFTKIVNKWNTALIGLMTYFREAVVNTQELLDLLVKCENKIQTRIKIGLNSKMPSRFPPVVFYTPKELGGLGMLSMGHVLIPQSDLRWSKQTDVGITHFRSGMSHDEDQLIPNLYRYVQPWESEFIDSQRVWAEYALKRQEANAQNRRLTLEDLEDSWDRGIPRINTLFQKDRHTLAYDKGWRVRTEFKMYQVLKQNPFWWTHQRHDGKLWNLNNYRTDMIQALGGVEGILEHTLFKGTYFPTWEGLFWEKASGFEESMKSPTGASRSGGRPTINRANVYVGFQVQLDLTGIFMHGKIPTLKISLIQIFRAHLWQKVHESVVMDLCQVFDQELDALEIETVQKETIHPRKSYKMNSSCADMLLFAAYKWNVSRPSLLADSKDTMDNTTTQKYWIDVQLRWGDYDSHDIERYARAKFLDYTTDNMSIYPSPTGLLIAIDLAYNLHSAYGNWFPGSKPLIQQAMAKIMKANPALYVLRERIRKGLQLYSSEPTEPYLSSQNYGELFSNQIIWFVDDTNVYRVTIHKTFEGNLTTKPINGAIFIFNPRTGQLFLKIIHTSVWAGQKRLGQLAKWKTAEEVAALIRSLPVEEQPKQIIVTRKGMLDPLEVHLLDFPNIVIKGSELQLPFQACLKVEKFGDLILKATEPQMVLFNLYDDWLKTISSYTAFSRLILILRALHVNNDRTKVILKPDKTTITEPHHIWPSLSDDEWVKVEVQLKDLILADYGKKNNVNVASLTQSEIRDIILGMEISAPSQQRQQIAEIEKQTKEQSQLTATTTRTVNKHGDEIITSTTSNYESNTFNSKTEWRVRAISATNLHLRTNHIYVSSDDIKEAGYTYILPKNILKKFIVISDLRAQIAGYLYGVSPSDNPQVKEIRCIVMAPQWGTHQTVHLPSALPQHEYLKDMEPLGWMHTQPNELPQLSPQDITTHAKVMSEHSSWDGEKTVVITCSFTPGSCSLTAYKLTPSGFEWGRQNTDRGNNPKGYLPSHYERVQMLLSDRFLGFFMVPAQGSWNYNFMGVRHDPSMKYELTLANPKEFYHEVHRPSHFLNFASLEEGETAGRRPRGRHIKAAYFRLSKKYHPDRKSGNAIKFQQISAAYEVLGNRHRRRVYDSGRHHGHGHHGHQRGPARHGPDFHAPPAGRSATPHTGRSAHFDYDAWSQAHYQELRSRETKSREEYAMAAEKQRDRREERVRGFVVCAAILAMAAYVGLLTDDGLARGGASPARPPPPPPP</sequence>
<dbReference type="CDD" id="cd13838">
    <property type="entry name" value="RNase_H_like_Prp8_IV"/>
    <property type="match status" value="1"/>
</dbReference>
<dbReference type="FunFam" id="3.90.1570.40:FF:000001">
    <property type="entry name" value="Pre-mRNA-processing-splicing factor 8"/>
    <property type="match status" value="1"/>
</dbReference>
<keyword evidence="3" id="KW-0747">Spliceosome</keyword>
<dbReference type="GO" id="GO:0097157">
    <property type="term" value="F:pre-mRNA intronic binding"/>
    <property type="evidence" value="ECO:0007669"/>
    <property type="project" value="TreeGrafter"/>
</dbReference>
<dbReference type="GO" id="GO:0030623">
    <property type="term" value="F:U5 snRNA binding"/>
    <property type="evidence" value="ECO:0007669"/>
    <property type="project" value="InterPro"/>
</dbReference>
<reference evidence="15 16" key="1">
    <citation type="submission" date="2019-07" db="EMBL/GenBank/DDBJ databases">
        <title>Draft genome assembly of a fouling barnacle, Amphibalanus amphitrite (Darwin, 1854): The first reference genome for Thecostraca.</title>
        <authorList>
            <person name="Kim W."/>
        </authorList>
    </citation>
    <scope>NUCLEOTIDE SEQUENCE [LARGE SCALE GENOMIC DNA]</scope>
    <source>
        <strain evidence="15">SNU_AA5</strain>
        <tissue evidence="15">Soma without cirri and trophi</tissue>
    </source>
</reference>
<dbReference type="CDD" id="cd08056">
    <property type="entry name" value="MPN_PRP8"/>
    <property type="match status" value="1"/>
</dbReference>
<evidence type="ECO:0000256" key="12">
    <source>
        <dbReference type="SAM" id="MobiDB-lite"/>
    </source>
</evidence>
<keyword evidence="7" id="KW-0687">Ribonucleoprotein</keyword>
<accession>A0A6A4WQT5</accession>
<evidence type="ECO:0000313" key="16">
    <source>
        <dbReference type="Proteomes" id="UP000440578"/>
    </source>
</evidence>
<keyword evidence="2" id="KW-0507">mRNA processing</keyword>
<evidence type="ECO:0000256" key="3">
    <source>
        <dbReference type="ARBA" id="ARBA00022728"/>
    </source>
</evidence>
<keyword evidence="6" id="KW-0539">Nucleus</keyword>
<dbReference type="EMBL" id="VIIS01000371">
    <property type="protein sequence ID" value="KAF0309826.1"/>
    <property type="molecule type" value="Genomic_DNA"/>
</dbReference>
<evidence type="ECO:0000259" key="14">
    <source>
        <dbReference type="PROSITE" id="PS50249"/>
    </source>
</evidence>
<dbReference type="Pfam" id="PF10598">
    <property type="entry name" value="RRM_4"/>
    <property type="match status" value="1"/>
</dbReference>
<dbReference type="Pfam" id="PF01398">
    <property type="entry name" value="JAB"/>
    <property type="match status" value="1"/>
</dbReference>
<dbReference type="GO" id="GO:0030619">
    <property type="term" value="F:U1 snRNA binding"/>
    <property type="evidence" value="ECO:0007669"/>
    <property type="project" value="TreeGrafter"/>
</dbReference>
<keyword evidence="11" id="KW-0175">Coiled coil</keyword>
<feature type="domain" description="MPN" evidence="14">
    <location>
        <begin position="2167"/>
        <end position="2298"/>
    </location>
</feature>
<evidence type="ECO:0000256" key="7">
    <source>
        <dbReference type="ARBA" id="ARBA00023274"/>
    </source>
</evidence>
<dbReference type="InterPro" id="IPR001623">
    <property type="entry name" value="DnaJ_domain"/>
</dbReference>
<dbReference type="Pfam" id="PF08083">
    <property type="entry name" value="PROCN"/>
    <property type="match status" value="1"/>
</dbReference>
<evidence type="ECO:0000313" key="15">
    <source>
        <dbReference type="EMBL" id="KAF0309826.1"/>
    </source>
</evidence>
<evidence type="ECO:0000256" key="11">
    <source>
        <dbReference type="SAM" id="Coils"/>
    </source>
</evidence>
<dbReference type="Pfam" id="PF08084">
    <property type="entry name" value="PROCT"/>
    <property type="match status" value="1"/>
</dbReference>
<evidence type="ECO:0000256" key="10">
    <source>
        <dbReference type="ARBA" id="ARBA00079260"/>
    </source>
</evidence>
<feature type="region of interest" description="Disordered" evidence="12">
    <location>
        <begin position="2497"/>
        <end position="2521"/>
    </location>
</feature>
<keyword evidence="16" id="KW-1185">Reference proteome</keyword>
<dbReference type="InterPro" id="IPR012984">
    <property type="entry name" value="PROCT"/>
</dbReference>
<dbReference type="Gene3D" id="3.30.420.230">
    <property type="match status" value="1"/>
</dbReference>
<dbReference type="InterPro" id="IPR019582">
    <property type="entry name" value="RRM_spliceosomal_PrP8"/>
</dbReference>
<dbReference type="GO" id="GO:0005682">
    <property type="term" value="C:U5 snRNP"/>
    <property type="evidence" value="ECO:0007669"/>
    <property type="project" value="TreeGrafter"/>
</dbReference>
<dbReference type="GO" id="GO:0071013">
    <property type="term" value="C:catalytic step 2 spliceosome"/>
    <property type="evidence" value="ECO:0007669"/>
    <property type="project" value="TreeGrafter"/>
</dbReference>
<keyword evidence="4" id="KW-0694">RNA-binding</keyword>
<dbReference type="InterPro" id="IPR021983">
    <property type="entry name" value="PRP8_domainIV"/>
</dbReference>
<proteinExistence type="predicted"/>
<dbReference type="Proteomes" id="UP000440578">
    <property type="component" value="Unassembled WGS sequence"/>
</dbReference>
<feature type="coiled-coil region" evidence="11">
    <location>
        <begin position="27"/>
        <end position="61"/>
    </location>
</feature>
<dbReference type="PROSITE" id="PS00636">
    <property type="entry name" value="DNAJ_1"/>
    <property type="match status" value="1"/>
</dbReference>
<evidence type="ECO:0000256" key="1">
    <source>
        <dbReference type="ARBA" id="ARBA00004123"/>
    </source>
</evidence>
<dbReference type="FunFam" id="1.20.80.40:FF:000001">
    <property type="entry name" value="Pre-mRNA-processing-splicing factor 8"/>
    <property type="match status" value="1"/>
</dbReference>
<gene>
    <name evidence="15" type="primary">Prpf8</name>
    <name evidence="15" type="ORF">FJT64_019082</name>
</gene>